<organism evidence="1 2">
    <name type="scientific">Vigna unguiculata</name>
    <name type="common">Cowpea</name>
    <dbReference type="NCBI Taxonomy" id="3917"/>
    <lineage>
        <taxon>Eukaryota</taxon>
        <taxon>Viridiplantae</taxon>
        <taxon>Streptophyta</taxon>
        <taxon>Embryophyta</taxon>
        <taxon>Tracheophyta</taxon>
        <taxon>Spermatophyta</taxon>
        <taxon>Magnoliopsida</taxon>
        <taxon>eudicotyledons</taxon>
        <taxon>Gunneridae</taxon>
        <taxon>Pentapetalae</taxon>
        <taxon>rosids</taxon>
        <taxon>fabids</taxon>
        <taxon>Fabales</taxon>
        <taxon>Fabaceae</taxon>
        <taxon>Papilionoideae</taxon>
        <taxon>50 kb inversion clade</taxon>
        <taxon>NPAAA clade</taxon>
        <taxon>indigoferoid/millettioid clade</taxon>
        <taxon>Phaseoleae</taxon>
        <taxon>Vigna</taxon>
    </lineage>
</organism>
<dbReference type="EMBL" id="CP039351">
    <property type="protein sequence ID" value="QCD99959.1"/>
    <property type="molecule type" value="Genomic_DNA"/>
</dbReference>
<proteinExistence type="predicted"/>
<evidence type="ECO:0000313" key="2">
    <source>
        <dbReference type="Proteomes" id="UP000501690"/>
    </source>
</evidence>
<name>A0A4D6MEU6_VIGUN</name>
<gene>
    <name evidence="1" type="ORF">DEO72_LG7g1246</name>
</gene>
<dbReference type="AlphaFoldDB" id="A0A4D6MEU6"/>
<keyword evidence="2" id="KW-1185">Reference proteome</keyword>
<evidence type="ECO:0000313" key="1">
    <source>
        <dbReference type="EMBL" id="QCD99959.1"/>
    </source>
</evidence>
<accession>A0A4D6MEU6</accession>
<sequence>MGILGIIEFLVNQTDNLARASQARLSESCKVESGVFCTSYLLRWSVRVLGDLLTLSGEYLSPKRKIEGERLSLKRDLAFKLGVLLTHRLDESLGFRRRAISPRRGETSLSDTSQVNQFSTLAQARKFSLSETTLEMLYHERVGSYSITLLWGYERGRFVCSVLTVERCCVRGGADGVTGDAEGAQATE</sequence>
<protein>
    <submittedName>
        <fullName evidence="1">Uncharacterized protein</fullName>
    </submittedName>
</protein>
<reference evidence="1 2" key="1">
    <citation type="submission" date="2019-04" db="EMBL/GenBank/DDBJ databases">
        <title>An improved genome assembly and genetic linkage map for asparagus bean, Vigna unguiculata ssp. sesquipedialis.</title>
        <authorList>
            <person name="Xia Q."/>
            <person name="Zhang R."/>
            <person name="Dong Y."/>
        </authorList>
    </citation>
    <scope>NUCLEOTIDE SEQUENCE [LARGE SCALE GENOMIC DNA]</scope>
    <source>
        <tissue evidence="1">Leaf</tissue>
    </source>
</reference>
<dbReference type="Proteomes" id="UP000501690">
    <property type="component" value="Linkage Group LG7"/>
</dbReference>